<dbReference type="InterPro" id="IPR005672">
    <property type="entry name" value="Phosphate_PstA"/>
</dbReference>
<dbReference type="InterPro" id="IPR024370">
    <property type="entry name" value="PBP_domain"/>
</dbReference>
<sequence>MSILLNTQTPVTDISIEALVNSEQRKADTHYRKSKRANTLATITLWSAAALTLAILVYILGFIIYKGFRSDNILETDYINYGTIESPLPWQSDDTIMIVNSDVRLKEINGDNLESLLKGKPSNWGNINEQDLDVIPYVLDTAEGNFGKKTIIKNDVESIAAAVENQVGAFGIIPAADADKIDGYKLNVIPVWSLGIGVSPTVLEIKDNKKMRFIDGDMLKDILRGNISNWQEIGGIDLPITLVIPPAGSYEYNAYLELAGISEDELPDTGISTGNPAEYIEQINKLDGGIGIIQITAAEANDMKTLKYQYRKTGRNIQMWFLFEEPKRAGRVGGVSSIIINTIYMVLLTVLFSTPIGIGAAVYLTEYAKQGRLVKIIRLGTETLAGIPSIIFGLFGFIVFVDYMNLGIGLLSGTLTLTLMILPTIVRTSEEAIKAVPRSFRAGSLALGAGKWQTIYKVVIPAAAPGILTGVILAVGRAVGETAALLFTMGFDYRRVENLNTSARVLSTHLYQLVKEGISFDRAFATATILIVIVLAVNVLSTKLVVRKY</sequence>
<keyword evidence="5 9" id="KW-1003">Cell membrane</keyword>
<dbReference type="EMBL" id="JAQQAL010000009">
    <property type="protein sequence ID" value="MDC7225755.1"/>
    <property type="molecule type" value="Genomic_DNA"/>
</dbReference>
<gene>
    <name evidence="11" type="primary">pstA</name>
    <name evidence="11" type="ORF">PQJ61_03200</name>
</gene>
<evidence type="ECO:0000313" key="11">
    <source>
        <dbReference type="EMBL" id="MDC7225755.1"/>
    </source>
</evidence>
<evidence type="ECO:0000256" key="1">
    <source>
        <dbReference type="ARBA" id="ARBA00004651"/>
    </source>
</evidence>
<evidence type="ECO:0000256" key="6">
    <source>
        <dbReference type="ARBA" id="ARBA00022692"/>
    </source>
</evidence>
<feature type="domain" description="ABC transmembrane type-1" evidence="10">
    <location>
        <begin position="339"/>
        <end position="541"/>
    </location>
</feature>
<dbReference type="NCBIfam" id="TIGR00974">
    <property type="entry name" value="3a0107s02c"/>
    <property type="match status" value="1"/>
</dbReference>
<feature type="transmembrane region" description="Helical" evidence="9">
    <location>
        <begin position="523"/>
        <end position="546"/>
    </location>
</feature>
<dbReference type="SUPFAM" id="SSF53850">
    <property type="entry name" value="Periplasmic binding protein-like II"/>
    <property type="match status" value="2"/>
</dbReference>
<dbReference type="AlphaFoldDB" id="A0AAJ1MLI8"/>
<feature type="transmembrane region" description="Helical" evidence="9">
    <location>
        <begin position="458"/>
        <end position="479"/>
    </location>
</feature>
<feature type="transmembrane region" description="Helical" evidence="9">
    <location>
        <begin position="376"/>
        <end position="400"/>
    </location>
</feature>
<dbReference type="Proteomes" id="UP001221217">
    <property type="component" value="Unassembled WGS sequence"/>
</dbReference>
<evidence type="ECO:0000256" key="9">
    <source>
        <dbReference type="RuleBase" id="RU363043"/>
    </source>
</evidence>
<keyword evidence="6 9" id="KW-0812">Transmembrane</keyword>
<dbReference type="PANTHER" id="PTHR43470">
    <property type="entry name" value="PHOSPHATE TRANSPORT SYSTEM PERMEASE PROTEIN PSTA-RELATED"/>
    <property type="match status" value="1"/>
</dbReference>
<dbReference type="Gene3D" id="3.40.190.10">
    <property type="entry name" value="Periplasmic binding protein-like II"/>
    <property type="match status" value="1"/>
</dbReference>
<evidence type="ECO:0000256" key="7">
    <source>
        <dbReference type="ARBA" id="ARBA00022989"/>
    </source>
</evidence>
<dbReference type="GO" id="GO:0005886">
    <property type="term" value="C:plasma membrane"/>
    <property type="evidence" value="ECO:0007669"/>
    <property type="project" value="UniProtKB-SubCell"/>
</dbReference>
<dbReference type="InterPro" id="IPR035906">
    <property type="entry name" value="MetI-like_sf"/>
</dbReference>
<keyword evidence="7 9" id="KW-1133">Transmembrane helix</keyword>
<dbReference type="Pfam" id="PF12849">
    <property type="entry name" value="PBP_like_2"/>
    <property type="match status" value="1"/>
</dbReference>
<feature type="transmembrane region" description="Helical" evidence="9">
    <location>
        <begin position="343"/>
        <end position="364"/>
    </location>
</feature>
<evidence type="ECO:0000256" key="8">
    <source>
        <dbReference type="ARBA" id="ARBA00023136"/>
    </source>
</evidence>
<evidence type="ECO:0000256" key="5">
    <source>
        <dbReference type="ARBA" id="ARBA00022475"/>
    </source>
</evidence>
<organism evidence="11 12">
    <name type="scientific">Candidatus Thalassospirochaeta sargassi</name>
    <dbReference type="NCBI Taxonomy" id="3119039"/>
    <lineage>
        <taxon>Bacteria</taxon>
        <taxon>Pseudomonadati</taxon>
        <taxon>Spirochaetota</taxon>
        <taxon>Spirochaetia</taxon>
        <taxon>Spirochaetales</taxon>
        <taxon>Spirochaetaceae</taxon>
        <taxon>Candidatus Thalassospirochaeta</taxon>
    </lineage>
</organism>
<name>A0AAJ1MLI8_9SPIO</name>
<evidence type="ECO:0000256" key="4">
    <source>
        <dbReference type="ARBA" id="ARBA00022448"/>
    </source>
</evidence>
<accession>A0AAJ1MLI8</accession>
<comment type="caution">
    <text evidence="11">The sequence shown here is derived from an EMBL/GenBank/DDBJ whole genome shotgun (WGS) entry which is preliminary data.</text>
</comment>
<dbReference type="Gene3D" id="1.10.3720.10">
    <property type="entry name" value="MetI-like"/>
    <property type="match status" value="1"/>
</dbReference>
<dbReference type="GO" id="GO:0005315">
    <property type="term" value="F:phosphate transmembrane transporter activity"/>
    <property type="evidence" value="ECO:0007669"/>
    <property type="project" value="InterPro"/>
</dbReference>
<dbReference type="Pfam" id="PF00528">
    <property type="entry name" value="BPD_transp_1"/>
    <property type="match status" value="1"/>
</dbReference>
<feature type="transmembrane region" description="Helical" evidence="9">
    <location>
        <begin position="40"/>
        <end position="65"/>
    </location>
</feature>
<keyword evidence="4" id="KW-0813">Transport</keyword>
<keyword evidence="8 9" id="KW-0472">Membrane</keyword>
<evidence type="ECO:0000256" key="2">
    <source>
        <dbReference type="ARBA" id="ARBA00007069"/>
    </source>
</evidence>
<comment type="subcellular location">
    <subcellularLocation>
        <location evidence="1 9">Cell membrane</location>
        <topology evidence="1 9">Multi-pass membrane protein</topology>
    </subcellularLocation>
</comment>
<dbReference type="SUPFAM" id="SSF161098">
    <property type="entry name" value="MetI-like"/>
    <property type="match status" value="1"/>
</dbReference>
<evidence type="ECO:0000259" key="10">
    <source>
        <dbReference type="PROSITE" id="PS50928"/>
    </source>
</evidence>
<proteinExistence type="inferred from homology"/>
<reference evidence="11 12" key="1">
    <citation type="submission" date="2022-12" db="EMBL/GenBank/DDBJ databases">
        <title>Metagenome assembled genome from gulf of manar.</title>
        <authorList>
            <person name="Kohli P."/>
            <person name="Pk S."/>
            <person name="Venkata Ramana C."/>
            <person name="Sasikala C."/>
        </authorList>
    </citation>
    <scope>NUCLEOTIDE SEQUENCE [LARGE SCALE GENOMIC DNA]</scope>
    <source>
        <strain evidence="11">JB008</strain>
    </source>
</reference>
<protein>
    <recommendedName>
        <fullName evidence="3 9">Phosphate transport system permease protein PstA</fullName>
    </recommendedName>
</protein>
<evidence type="ECO:0000256" key="3">
    <source>
        <dbReference type="ARBA" id="ARBA00016864"/>
    </source>
</evidence>
<feature type="transmembrane region" description="Helical" evidence="9">
    <location>
        <begin position="406"/>
        <end position="426"/>
    </location>
</feature>
<dbReference type="CDD" id="cd06261">
    <property type="entry name" value="TM_PBP2"/>
    <property type="match status" value="1"/>
</dbReference>
<dbReference type="GO" id="GO:0035435">
    <property type="term" value="P:phosphate ion transmembrane transport"/>
    <property type="evidence" value="ECO:0007669"/>
    <property type="project" value="InterPro"/>
</dbReference>
<comment type="similarity">
    <text evidence="2 9">Belongs to the binding-protein-dependent transport system permease family. CysTW subfamily.</text>
</comment>
<dbReference type="PROSITE" id="PS50928">
    <property type="entry name" value="ABC_TM1"/>
    <property type="match status" value="1"/>
</dbReference>
<dbReference type="InterPro" id="IPR000515">
    <property type="entry name" value="MetI-like"/>
</dbReference>
<evidence type="ECO:0000313" key="12">
    <source>
        <dbReference type="Proteomes" id="UP001221217"/>
    </source>
</evidence>
<dbReference type="PANTHER" id="PTHR43470:SF3">
    <property type="entry name" value="PHOSPHATE TRANSPORT SYSTEM PERMEASE PROTEIN PSTA-RELATED"/>
    <property type="match status" value="1"/>
</dbReference>